<dbReference type="AlphaFoldDB" id="A0A4U5W555"/>
<gene>
    <name evidence="2" type="ORF">E4U92_34735</name>
</gene>
<dbReference type="RefSeq" id="WP_137304442.1">
    <property type="nucleotide sequence ID" value="NZ_BMVD01000019.1"/>
</dbReference>
<reference evidence="2 3" key="1">
    <citation type="submission" date="2019-04" db="EMBL/GenBank/DDBJ databases">
        <title>Streptomyces lasaliensis sp.nov., an Actinomycete isolated from soil which produces the polyether antibiotic lasalocid.</title>
        <authorList>
            <person name="Erwin G."/>
            <person name="Haber C."/>
        </authorList>
    </citation>
    <scope>NUCLEOTIDE SEQUENCE [LARGE SCALE GENOMIC DNA]</scope>
    <source>
        <strain evidence="2 3">DSM 40089</strain>
    </source>
</reference>
<comment type="caution">
    <text evidence="2">The sequence shown here is derived from an EMBL/GenBank/DDBJ whole genome shotgun (WGS) entry which is preliminary data.</text>
</comment>
<evidence type="ECO:0000313" key="3">
    <source>
        <dbReference type="Proteomes" id="UP000308632"/>
    </source>
</evidence>
<dbReference type="Proteomes" id="UP000308632">
    <property type="component" value="Unassembled WGS sequence"/>
</dbReference>
<evidence type="ECO:0000256" key="1">
    <source>
        <dbReference type="SAM" id="Coils"/>
    </source>
</evidence>
<feature type="coiled-coil region" evidence="1">
    <location>
        <begin position="77"/>
        <end position="125"/>
    </location>
</feature>
<proteinExistence type="predicted"/>
<protein>
    <submittedName>
        <fullName evidence="2">Uncharacterized protein</fullName>
    </submittedName>
</protein>
<accession>A0A4U5W555</accession>
<name>A0A4U5W555_STRGB</name>
<dbReference type="EMBL" id="SZPR01000043">
    <property type="protein sequence ID" value="TKS96031.1"/>
    <property type="molecule type" value="Genomic_DNA"/>
</dbReference>
<organism evidence="2 3">
    <name type="scientific">Streptomyces galbus</name>
    <dbReference type="NCBI Taxonomy" id="33898"/>
    <lineage>
        <taxon>Bacteria</taxon>
        <taxon>Bacillati</taxon>
        <taxon>Actinomycetota</taxon>
        <taxon>Actinomycetes</taxon>
        <taxon>Kitasatosporales</taxon>
        <taxon>Streptomycetaceae</taxon>
        <taxon>Streptomyces</taxon>
    </lineage>
</organism>
<evidence type="ECO:0000313" key="2">
    <source>
        <dbReference type="EMBL" id="TKS96031.1"/>
    </source>
</evidence>
<sequence length="139" mass="15393">MTRRVDSPSESRVRAALEELRQRAGDNGTQPSVLALASKFGMSNTTFRRHFPDIAQEIAALRSAPPTPGAPSEPTRYDRLVARNAKLKRHNRELTETLTLAACHIQRITLENQKLREELEAASGVARLTPIPSKRPATS</sequence>
<keyword evidence="1" id="KW-0175">Coiled coil</keyword>